<dbReference type="Pfam" id="PF02181">
    <property type="entry name" value="FH2"/>
    <property type="match status" value="1"/>
</dbReference>
<feature type="compositionally biased region" description="Pro residues" evidence="1">
    <location>
        <begin position="68"/>
        <end position="88"/>
    </location>
</feature>
<dbReference type="GO" id="GO:0005856">
    <property type="term" value="C:cytoskeleton"/>
    <property type="evidence" value="ECO:0007669"/>
    <property type="project" value="TreeGrafter"/>
</dbReference>
<name>A0AAN8KN08_9TELE</name>
<dbReference type="SUPFAM" id="SSF101447">
    <property type="entry name" value="Formin homology 2 domain (FH2 domain)"/>
    <property type="match status" value="1"/>
</dbReference>
<dbReference type="InterPro" id="IPR042201">
    <property type="entry name" value="FH2_Formin_sf"/>
</dbReference>
<sequence length="561" mass="63528">MTQSYQIKDMPLTSGLDKSWASFLKSAPRLRLNTLDFSDLWDEEDLGLDSAEEDGGTSTNQTSACLQTPPPPPPMPLSAPPPPLPPGHASPMGKPSGCRTLKLHWRALQSLPLLPRVCRFGPQTIWAGLEPVHLDTNRLEYLFETKGNGSICSVLTGWQKQPSVSVLGVKRSNIITIALSSLPPPRLLPPAIYTMDCSVLDREDVQRLQSLVPSEEELSLIRKAQAESPHSPLAPAELCLLTLGEITYLSPRLQLWAFAQDYDTLEREIAEPLFHLKLAMEQLAANQTFRCILATVLAIGNFLNGCKASGFELSYLGKLSQVRDTHSRQPLLHHMCVLLLQLYPQSSDLYSDITSVTRASKCDYTQVQSSLSQLEALCKSSWDQLRLLEREDQKKRGGRDRGGEREGTLRQRLPTFLKECEDRLKVLRAVHRRVINRFHSFLLFLGYSRTMVRETNAEDFCKTVSDFSLEYRATRLSILQQREREREREKGGESPSSPAPNHKHHYHHHHHQTPSQESLEQCKLEEVLKTPESDFQLDSTLPRHRSKKTDIRGPLSQKLKW</sequence>
<dbReference type="PROSITE" id="PS51444">
    <property type="entry name" value="FH2"/>
    <property type="match status" value="1"/>
</dbReference>
<feature type="region of interest" description="Disordered" evidence="1">
    <location>
        <begin position="480"/>
        <end position="561"/>
    </location>
</feature>
<proteinExistence type="predicted"/>
<dbReference type="InterPro" id="IPR015425">
    <property type="entry name" value="FH2_Formin"/>
</dbReference>
<dbReference type="GO" id="GO:0030866">
    <property type="term" value="P:cortical actin cytoskeleton organization"/>
    <property type="evidence" value="ECO:0007669"/>
    <property type="project" value="TreeGrafter"/>
</dbReference>
<dbReference type="PANTHER" id="PTHR45920">
    <property type="entry name" value="FORMIN HOMOLOGY 2 DOMAIN CONTAINING, ISOFORM I"/>
    <property type="match status" value="1"/>
</dbReference>
<keyword evidence="4" id="KW-1185">Reference proteome</keyword>
<dbReference type="GO" id="GO:0051015">
    <property type="term" value="F:actin filament binding"/>
    <property type="evidence" value="ECO:0007669"/>
    <property type="project" value="TreeGrafter"/>
</dbReference>
<dbReference type="EMBL" id="JAGTTL010000039">
    <property type="protein sequence ID" value="KAK6291871.1"/>
    <property type="molecule type" value="Genomic_DNA"/>
</dbReference>
<dbReference type="Gene3D" id="1.20.58.2220">
    <property type="entry name" value="Formin, FH2 domain"/>
    <property type="match status" value="1"/>
</dbReference>
<organism evidence="3 4">
    <name type="scientific">Coregonus suidteri</name>
    <dbReference type="NCBI Taxonomy" id="861788"/>
    <lineage>
        <taxon>Eukaryota</taxon>
        <taxon>Metazoa</taxon>
        <taxon>Chordata</taxon>
        <taxon>Craniata</taxon>
        <taxon>Vertebrata</taxon>
        <taxon>Euteleostomi</taxon>
        <taxon>Actinopterygii</taxon>
        <taxon>Neopterygii</taxon>
        <taxon>Teleostei</taxon>
        <taxon>Protacanthopterygii</taxon>
        <taxon>Salmoniformes</taxon>
        <taxon>Salmonidae</taxon>
        <taxon>Coregoninae</taxon>
        <taxon>Coregonus</taxon>
    </lineage>
</organism>
<comment type="caution">
    <text evidence="3">The sequence shown here is derived from an EMBL/GenBank/DDBJ whole genome shotgun (WGS) entry which is preliminary data.</text>
</comment>
<evidence type="ECO:0000259" key="2">
    <source>
        <dbReference type="PROSITE" id="PS51444"/>
    </source>
</evidence>
<feature type="compositionally biased region" description="Basic residues" evidence="1">
    <location>
        <begin position="501"/>
        <end position="512"/>
    </location>
</feature>
<dbReference type="PANTHER" id="PTHR45920:SF4">
    <property type="entry name" value="FORMIN HOMOLOGY 2 DOMAIN CONTAINING, ISOFORM I"/>
    <property type="match status" value="1"/>
</dbReference>
<dbReference type="AlphaFoldDB" id="A0AAN8KN08"/>
<accession>A0AAN8KN08</accession>
<dbReference type="SMART" id="SM00498">
    <property type="entry name" value="FH2"/>
    <property type="match status" value="1"/>
</dbReference>
<feature type="compositionally biased region" description="Basic and acidic residues" evidence="1">
    <location>
        <begin position="481"/>
        <end position="492"/>
    </location>
</feature>
<protein>
    <recommendedName>
        <fullName evidence="2">FH2 domain-containing protein</fullName>
    </recommendedName>
</protein>
<gene>
    <name evidence="3" type="ORF">J4Q44_G00376560</name>
</gene>
<evidence type="ECO:0000313" key="3">
    <source>
        <dbReference type="EMBL" id="KAK6291871.1"/>
    </source>
</evidence>
<dbReference type="Proteomes" id="UP001356427">
    <property type="component" value="Unassembled WGS sequence"/>
</dbReference>
<feature type="domain" description="FH2" evidence="2">
    <location>
        <begin position="90"/>
        <end position="497"/>
    </location>
</feature>
<feature type="compositionally biased region" description="Polar residues" evidence="1">
    <location>
        <begin position="56"/>
        <end position="66"/>
    </location>
</feature>
<evidence type="ECO:0000256" key="1">
    <source>
        <dbReference type="SAM" id="MobiDB-lite"/>
    </source>
</evidence>
<reference evidence="3 4" key="1">
    <citation type="submission" date="2021-04" db="EMBL/GenBank/DDBJ databases">
        <authorList>
            <person name="De Guttry C."/>
            <person name="Zahm M."/>
            <person name="Klopp C."/>
            <person name="Cabau C."/>
            <person name="Louis A."/>
            <person name="Berthelot C."/>
            <person name="Parey E."/>
            <person name="Roest Crollius H."/>
            <person name="Montfort J."/>
            <person name="Robinson-Rechavi M."/>
            <person name="Bucao C."/>
            <person name="Bouchez O."/>
            <person name="Gislard M."/>
            <person name="Lluch J."/>
            <person name="Milhes M."/>
            <person name="Lampietro C."/>
            <person name="Lopez Roques C."/>
            <person name="Donnadieu C."/>
            <person name="Braasch I."/>
            <person name="Desvignes T."/>
            <person name="Postlethwait J."/>
            <person name="Bobe J."/>
            <person name="Wedekind C."/>
            <person name="Guiguen Y."/>
        </authorList>
    </citation>
    <scope>NUCLEOTIDE SEQUENCE [LARGE SCALE GENOMIC DNA]</scope>
    <source>
        <strain evidence="3">Cs_M1</strain>
        <tissue evidence="3">Blood</tissue>
    </source>
</reference>
<feature type="compositionally biased region" description="Basic and acidic residues" evidence="1">
    <location>
        <begin position="520"/>
        <end position="532"/>
    </location>
</feature>
<evidence type="ECO:0000313" key="4">
    <source>
        <dbReference type="Proteomes" id="UP001356427"/>
    </source>
</evidence>
<feature type="region of interest" description="Disordered" evidence="1">
    <location>
        <begin position="48"/>
        <end position="95"/>
    </location>
</feature>
<dbReference type="GO" id="GO:0005737">
    <property type="term" value="C:cytoplasm"/>
    <property type="evidence" value="ECO:0007669"/>
    <property type="project" value="TreeGrafter"/>
</dbReference>